<protein>
    <submittedName>
        <fullName evidence="2">Uncharacterized protein</fullName>
    </submittedName>
</protein>
<evidence type="ECO:0000256" key="1">
    <source>
        <dbReference type="ARBA" id="ARBA00008668"/>
    </source>
</evidence>
<dbReference type="PANTHER" id="PTHR45642">
    <property type="entry name" value="GDSL ESTERASE/LIPASE EXL3"/>
    <property type="match status" value="1"/>
</dbReference>
<proteinExistence type="inferred from homology"/>
<sequence length="388" mass="42081">MAQAQVMYSGLMMNWSSNSLSRELIRRVVLVVLVLWCACGCCGVEGWGSSPSGGNNVVVPALILFGDSTVDVGNNNFLGSMVRSDFLPYGRDFDTRTPTGRFTNGRMVADFVATRLGLPMSLPYLHPNATGQNIVKGINFASAASGYLNTTSSFLKVAPAFTQLEMFEGYKVKLAGVVGPAKASSIVSEALYFVSAGSNDYILNYFVNPVLQNRYSVSEFNALLLSRQTEFVTKLHTAGARKIGILGFPPVGCIPAQITIFGSIEQKTCVEDQNAVAVAYNKGLQAAIPKWQASLPGSQLLYLDTYSLLYDIFNNPSKYGYTSTRRACCGEGLISTAGFCNENSIGTCSDASKYVFFDSLHPTQSIYKRAADVYHGQLVSYFKIKSAF</sequence>
<dbReference type="SUPFAM" id="SSF52266">
    <property type="entry name" value="SGNH hydrolase"/>
    <property type="match status" value="1"/>
</dbReference>
<dbReference type="Pfam" id="PF00657">
    <property type="entry name" value="Lipase_GDSL"/>
    <property type="match status" value="1"/>
</dbReference>
<organism evidence="2 3">
    <name type="scientific">Ceratodon purpureus</name>
    <name type="common">Fire moss</name>
    <name type="synonym">Dicranum purpureum</name>
    <dbReference type="NCBI Taxonomy" id="3225"/>
    <lineage>
        <taxon>Eukaryota</taxon>
        <taxon>Viridiplantae</taxon>
        <taxon>Streptophyta</taxon>
        <taxon>Embryophyta</taxon>
        <taxon>Bryophyta</taxon>
        <taxon>Bryophytina</taxon>
        <taxon>Bryopsida</taxon>
        <taxon>Dicranidae</taxon>
        <taxon>Pseudoditrichales</taxon>
        <taxon>Ditrichaceae</taxon>
        <taxon>Ceratodon</taxon>
    </lineage>
</organism>
<dbReference type="Gene3D" id="3.40.50.1110">
    <property type="entry name" value="SGNH hydrolase"/>
    <property type="match status" value="1"/>
</dbReference>
<dbReference type="InterPro" id="IPR036514">
    <property type="entry name" value="SGNH_hydro_sf"/>
</dbReference>
<comment type="similarity">
    <text evidence="1">Belongs to the 'GDSL' lipolytic enzyme family.</text>
</comment>
<accession>A0A8T0H7R7</accession>
<evidence type="ECO:0000313" key="3">
    <source>
        <dbReference type="Proteomes" id="UP000822688"/>
    </source>
</evidence>
<dbReference type="InterPro" id="IPR035669">
    <property type="entry name" value="SGNH_plant_lipase-like"/>
</dbReference>
<dbReference type="InterPro" id="IPR001087">
    <property type="entry name" value="GDSL"/>
</dbReference>
<comment type="caution">
    <text evidence="2">The sequence shown here is derived from an EMBL/GenBank/DDBJ whole genome shotgun (WGS) entry which is preliminary data.</text>
</comment>
<dbReference type="CDD" id="cd01837">
    <property type="entry name" value="SGNH_plant_lipase_like"/>
    <property type="match status" value="1"/>
</dbReference>
<dbReference type="EMBL" id="CM026428">
    <property type="protein sequence ID" value="KAG0566258.1"/>
    <property type="molecule type" value="Genomic_DNA"/>
</dbReference>
<dbReference type="OrthoDB" id="1600564at2759"/>
<dbReference type="AlphaFoldDB" id="A0A8T0H7R7"/>
<dbReference type="InterPro" id="IPR050592">
    <property type="entry name" value="GDSL_lipolytic_enzyme"/>
</dbReference>
<reference evidence="2" key="1">
    <citation type="submission" date="2020-06" db="EMBL/GenBank/DDBJ databases">
        <title>WGS assembly of Ceratodon purpureus strain R40.</title>
        <authorList>
            <person name="Carey S.B."/>
            <person name="Jenkins J."/>
            <person name="Shu S."/>
            <person name="Lovell J.T."/>
            <person name="Sreedasyam A."/>
            <person name="Maumus F."/>
            <person name="Tiley G.P."/>
            <person name="Fernandez-Pozo N."/>
            <person name="Barry K."/>
            <person name="Chen C."/>
            <person name="Wang M."/>
            <person name="Lipzen A."/>
            <person name="Daum C."/>
            <person name="Saski C.A."/>
            <person name="Payton A.C."/>
            <person name="Mcbreen J.C."/>
            <person name="Conrad R.E."/>
            <person name="Kollar L.M."/>
            <person name="Olsson S."/>
            <person name="Huttunen S."/>
            <person name="Landis J.B."/>
            <person name="Wickett N.J."/>
            <person name="Johnson M.G."/>
            <person name="Rensing S.A."/>
            <person name="Grimwood J."/>
            <person name="Schmutz J."/>
            <person name="Mcdaniel S.F."/>
        </authorList>
    </citation>
    <scope>NUCLEOTIDE SEQUENCE</scope>
    <source>
        <strain evidence="2">R40</strain>
    </source>
</reference>
<keyword evidence="3" id="KW-1185">Reference proteome</keyword>
<gene>
    <name evidence="2" type="ORF">KC19_7G050200</name>
</gene>
<dbReference type="PANTHER" id="PTHR45642:SF35">
    <property type="entry name" value="GDSL ESTERASE_LIPASE APG"/>
    <property type="match status" value="1"/>
</dbReference>
<dbReference type="GO" id="GO:0016788">
    <property type="term" value="F:hydrolase activity, acting on ester bonds"/>
    <property type="evidence" value="ECO:0007669"/>
    <property type="project" value="InterPro"/>
</dbReference>
<dbReference type="Proteomes" id="UP000822688">
    <property type="component" value="Chromosome 7"/>
</dbReference>
<dbReference type="FunFam" id="3.40.50.1110:FF:000003">
    <property type="entry name" value="GDSL esterase/lipase APG"/>
    <property type="match status" value="1"/>
</dbReference>
<name>A0A8T0H7R7_CERPU</name>
<evidence type="ECO:0000313" key="2">
    <source>
        <dbReference type="EMBL" id="KAG0566258.1"/>
    </source>
</evidence>